<feature type="chain" id="PRO_5045946153" description="Ig-like domain repeat protein" evidence="1">
    <location>
        <begin position="33"/>
        <end position="303"/>
    </location>
</feature>
<name>A0ABP7NNC6_9ACTN</name>
<dbReference type="Proteomes" id="UP001418444">
    <property type="component" value="Unassembled WGS sequence"/>
</dbReference>
<reference evidence="3" key="1">
    <citation type="journal article" date="2019" name="Int. J. Syst. Evol. Microbiol.">
        <title>The Global Catalogue of Microorganisms (GCM) 10K type strain sequencing project: providing services to taxonomists for standard genome sequencing and annotation.</title>
        <authorList>
            <consortium name="The Broad Institute Genomics Platform"/>
            <consortium name="The Broad Institute Genome Sequencing Center for Infectious Disease"/>
            <person name="Wu L."/>
            <person name="Ma J."/>
        </authorList>
    </citation>
    <scope>NUCLEOTIDE SEQUENCE [LARGE SCALE GENOMIC DNA]</scope>
    <source>
        <strain evidence="3">JCM 16923</strain>
    </source>
</reference>
<keyword evidence="3" id="KW-1185">Reference proteome</keyword>
<protein>
    <recommendedName>
        <fullName evidence="4">Ig-like domain repeat protein</fullName>
    </recommendedName>
</protein>
<keyword evidence="1" id="KW-0732">Signal</keyword>
<evidence type="ECO:0000256" key="1">
    <source>
        <dbReference type="SAM" id="SignalP"/>
    </source>
</evidence>
<evidence type="ECO:0000313" key="3">
    <source>
        <dbReference type="Proteomes" id="UP001418444"/>
    </source>
</evidence>
<evidence type="ECO:0000313" key="2">
    <source>
        <dbReference type="EMBL" id="GAA3950859.1"/>
    </source>
</evidence>
<dbReference type="PROSITE" id="PS51318">
    <property type="entry name" value="TAT"/>
    <property type="match status" value="1"/>
</dbReference>
<dbReference type="InterPro" id="IPR006311">
    <property type="entry name" value="TAT_signal"/>
</dbReference>
<gene>
    <name evidence="2" type="ORF">GCM10022231_05680</name>
</gene>
<evidence type="ECO:0008006" key="4">
    <source>
        <dbReference type="Google" id="ProtNLM"/>
    </source>
</evidence>
<dbReference type="RefSeq" id="WP_344780427.1">
    <property type="nucleotide sequence ID" value="NZ_BAAAZW010000002.1"/>
</dbReference>
<comment type="caution">
    <text evidence="2">The sequence shown here is derived from an EMBL/GenBank/DDBJ whole genome shotgun (WGS) entry which is preliminary data.</text>
</comment>
<dbReference type="EMBL" id="BAAAZW010000002">
    <property type="protein sequence ID" value="GAA3950859.1"/>
    <property type="molecule type" value="Genomic_DNA"/>
</dbReference>
<organism evidence="2 3">
    <name type="scientific">Gordonia caeni</name>
    <dbReference type="NCBI Taxonomy" id="1007097"/>
    <lineage>
        <taxon>Bacteria</taxon>
        <taxon>Bacillati</taxon>
        <taxon>Actinomycetota</taxon>
        <taxon>Actinomycetes</taxon>
        <taxon>Mycobacteriales</taxon>
        <taxon>Gordoniaceae</taxon>
        <taxon>Gordonia</taxon>
    </lineage>
</organism>
<accession>A0ABP7NNC6</accession>
<feature type="signal peptide" evidence="1">
    <location>
        <begin position="1"/>
        <end position="32"/>
    </location>
</feature>
<proteinExistence type="predicted"/>
<sequence>MKNTFRRTAIALSTAAVAFSVGATVSAPNAHADTVGPVTGQSSAASFERSVSGVNLVGGAVSTGDVITVTNKISRKLGWLIYYVKDTHPTCMEAVPNTSTWKVSGKTYTNNPDAEGTQKPGEVTAGPGWAQIKPAAGGSWEAAPLVWTQDYLVKCSSGTLNTGGLEWSSTYAFESGNSNPNVGPALTVNAGRPSISVSPTDPTVANDVRITIKHPEGNPGAPVTLTSDGKTLPGCGNLTLDGNRHATCTWVPTKSGEYPLKAEIGSDHPVTVTGRVHVADSPGGGSVDLPMDSGSVYTGSIGF</sequence>